<dbReference type="EMBL" id="BARU01031547">
    <property type="protein sequence ID" value="GAH62200.1"/>
    <property type="molecule type" value="Genomic_DNA"/>
</dbReference>
<feature type="region of interest" description="Disordered" evidence="1">
    <location>
        <begin position="109"/>
        <end position="144"/>
    </location>
</feature>
<organism evidence="2">
    <name type="scientific">marine sediment metagenome</name>
    <dbReference type="NCBI Taxonomy" id="412755"/>
    <lineage>
        <taxon>unclassified sequences</taxon>
        <taxon>metagenomes</taxon>
        <taxon>ecological metagenomes</taxon>
    </lineage>
</organism>
<evidence type="ECO:0000313" key="2">
    <source>
        <dbReference type="EMBL" id="GAH62200.1"/>
    </source>
</evidence>
<reference evidence="2" key="1">
    <citation type="journal article" date="2014" name="Front. Microbiol.">
        <title>High frequency of phylogenetically diverse reductive dehalogenase-homologous genes in deep subseafloor sedimentary metagenomes.</title>
        <authorList>
            <person name="Kawai M."/>
            <person name="Futagami T."/>
            <person name="Toyoda A."/>
            <person name="Takaki Y."/>
            <person name="Nishi S."/>
            <person name="Hori S."/>
            <person name="Arai W."/>
            <person name="Tsubouchi T."/>
            <person name="Morono Y."/>
            <person name="Uchiyama I."/>
            <person name="Ito T."/>
            <person name="Fujiyama A."/>
            <person name="Inagaki F."/>
            <person name="Takami H."/>
        </authorList>
    </citation>
    <scope>NUCLEOTIDE SEQUENCE</scope>
    <source>
        <strain evidence="2">Expedition CK06-06</strain>
    </source>
</reference>
<dbReference type="AlphaFoldDB" id="X1HYP8"/>
<comment type="caution">
    <text evidence="2">The sequence shown here is derived from an EMBL/GenBank/DDBJ whole genome shotgun (WGS) entry which is preliminary data.</text>
</comment>
<feature type="compositionally biased region" description="Basic residues" evidence="1">
    <location>
        <begin position="131"/>
        <end position="144"/>
    </location>
</feature>
<gene>
    <name evidence="2" type="ORF">S03H2_49885</name>
</gene>
<accession>X1HYP8</accession>
<evidence type="ECO:0000256" key="1">
    <source>
        <dbReference type="SAM" id="MobiDB-lite"/>
    </source>
</evidence>
<proteinExistence type="predicted"/>
<sequence length="144" mass="16531">NWNNLDVKRGYIKYGKYDAPGGTLVAKVGPMKKAGDMLRAKFPLGKRRKDTIGTVDLTFCKMLRSICNIVDHNVLRGYFRHNFANTNRRSSADDIDYNFDYVGAMTVKKPRKAKGPNVPRSSPLQLTRKEKCSKKPQVRRRKRI</sequence>
<feature type="non-terminal residue" evidence="2">
    <location>
        <position position="1"/>
    </location>
</feature>
<protein>
    <submittedName>
        <fullName evidence="2">Uncharacterized protein</fullName>
    </submittedName>
</protein>
<name>X1HYP8_9ZZZZ</name>